<organism evidence="3 4">
    <name type="scientific">Lyophyllum shimeji</name>
    <name type="common">Hon-shimeji</name>
    <name type="synonym">Tricholoma shimeji</name>
    <dbReference type="NCBI Taxonomy" id="47721"/>
    <lineage>
        <taxon>Eukaryota</taxon>
        <taxon>Fungi</taxon>
        <taxon>Dikarya</taxon>
        <taxon>Basidiomycota</taxon>
        <taxon>Agaricomycotina</taxon>
        <taxon>Agaricomycetes</taxon>
        <taxon>Agaricomycetidae</taxon>
        <taxon>Agaricales</taxon>
        <taxon>Tricholomatineae</taxon>
        <taxon>Lyophyllaceae</taxon>
        <taxon>Lyophyllum</taxon>
    </lineage>
</organism>
<protein>
    <submittedName>
        <fullName evidence="3">Uncharacterized protein</fullName>
    </submittedName>
</protein>
<accession>A0A9P3PX59</accession>
<dbReference type="PANTHER" id="PTHR34391">
    <property type="entry name" value="UPF0658 GOLGI APPARATUS MEMBRANE PROTEIN C1952.10C-RELATED"/>
    <property type="match status" value="1"/>
</dbReference>
<dbReference type="OrthoDB" id="2684482at2759"/>
<feature type="compositionally biased region" description="Acidic residues" evidence="1">
    <location>
        <begin position="132"/>
        <end position="143"/>
    </location>
</feature>
<dbReference type="EMBL" id="BRPK01000017">
    <property type="protein sequence ID" value="GLB44647.1"/>
    <property type="molecule type" value="Genomic_DNA"/>
</dbReference>
<keyword evidence="2" id="KW-0812">Transmembrane</keyword>
<keyword evidence="2" id="KW-0472">Membrane</keyword>
<dbReference type="Proteomes" id="UP001063166">
    <property type="component" value="Unassembled WGS sequence"/>
</dbReference>
<evidence type="ECO:0000256" key="1">
    <source>
        <dbReference type="SAM" id="MobiDB-lite"/>
    </source>
</evidence>
<dbReference type="InterPro" id="IPR040410">
    <property type="entry name" value="UPF0658_Golgi"/>
</dbReference>
<feature type="compositionally biased region" description="Polar residues" evidence="1">
    <location>
        <begin position="533"/>
        <end position="550"/>
    </location>
</feature>
<keyword evidence="4" id="KW-1185">Reference proteome</keyword>
<gene>
    <name evidence="3" type="ORF">LshimejAT787_1702740</name>
</gene>
<keyword evidence="2" id="KW-1133">Transmembrane helix</keyword>
<feature type="transmembrane region" description="Helical" evidence="2">
    <location>
        <begin position="281"/>
        <end position="304"/>
    </location>
</feature>
<feature type="region of interest" description="Disordered" evidence="1">
    <location>
        <begin position="533"/>
        <end position="655"/>
    </location>
</feature>
<name>A0A9P3PX59_LYOSH</name>
<feature type="transmembrane region" description="Helical" evidence="2">
    <location>
        <begin position="33"/>
        <end position="54"/>
    </location>
</feature>
<reference evidence="3" key="1">
    <citation type="submission" date="2022-07" db="EMBL/GenBank/DDBJ databases">
        <title>The genome of Lyophyllum shimeji provides insight into the initial evolution of ectomycorrhizal fungal genome.</title>
        <authorList>
            <person name="Kobayashi Y."/>
            <person name="Shibata T."/>
            <person name="Hirakawa H."/>
            <person name="Shigenobu S."/>
            <person name="Nishiyama T."/>
            <person name="Yamada A."/>
            <person name="Hasebe M."/>
            <person name="Kawaguchi M."/>
        </authorList>
    </citation>
    <scope>NUCLEOTIDE SEQUENCE</scope>
    <source>
        <strain evidence="3">AT787</strain>
    </source>
</reference>
<dbReference type="PANTHER" id="PTHR34391:SF2">
    <property type="entry name" value="TRP C-TERMINAL DOMAIN-CONTAINING PROTEIN"/>
    <property type="match status" value="1"/>
</dbReference>
<feature type="transmembrane region" description="Helical" evidence="2">
    <location>
        <begin position="367"/>
        <end position="388"/>
    </location>
</feature>
<feature type="transmembrane region" description="Helical" evidence="2">
    <location>
        <begin position="324"/>
        <end position="347"/>
    </location>
</feature>
<comment type="caution">
    <text evidence="3">The sequence shown here is derived from an EMBL/GenBank/DDBJ whole genome shotgun (WGS) entry which is preliminary data.</text>
</comment>
<evidence type="ECO:0000313" key="4">
    <source>
        <dbReference type="Proteomes" id="UP001063166"/>
    </source>
</evidence>
<feature type="transmembrane region" description="Helical" evidence="2">
    <location>
        <begin position="430"/>
        <end position="452"/>
    </location>
</feature>
<feature type="transmembrane region" description="Helical" evidence="2">
    <location>
        <begin position="400"/>
        <end position="424"/>
    </location>
</feature>
<evidence type="ECO:0000256" key="2">
    <source>
        <dbReference type="SAM" id="Phobius"/>
    </source>
</evidence>
<feature type="compositionally biased region" description="Polar residues" evidence="1">
    <location>
        <begin position="606"/>
        <end position="632"/>
    </location>
</feature>
<feature type="region of interest" description="Disordered" evidence="1">
    <location>
        <begin position="128"/>
        <end position="157"/>
    </location>
</feature>
<dbReference type="AlphaFoldDB" id="A0A9P3PX59"/>
<evidence type="ECO:0000313" key="3">
    <source>
        <dbReference type="EMBL" id="GLB44647.1"/>
    </source>
</evidence>
<proteinExistence type="predicted"/>
<dbReference type="GO" id="GO:0005794">
    <property type="term" value="C:Golgi apparatus"/>
    <property type="evidence" value="ECO:0007669"/>
    <property type="project" value="TreeGrafter"/>
</dbReference>
<sequence>MISQARQLWKEALWWTRIKLIYERITLTRYTNLYFFFALFNCVALVILQGVAFADNSAAVRGIGDLLSEVNVTKGLPILSHGVLRLCDNLPGQPGTTCAIVQTSNAVGSDSSLTARAGGEELWNRIVKKSPDEEDGDEDEDDAAGQKNSKGNGDLVNIARPATTSEADTVNVENIASVAIQDVSCAQTMLWLEDVLKNEKREDVVTLLYNFWLFSLALVTILNESLPHLGASLAGHVLATGWAAFRVSSSEKMRRNYENLVVNGACHINFMGEWWEHRRGHTISILVVSSVALFMMAYLSFMLFKVYAFQSFGRVGASDRVNRIYKIVLVFSAFLQLTAFFALASPAMWLDRICSGLIHDVVHHNMLYVAAFIVSLLLLLPWLVLGWVCVRKEGRKRFLIFSAISVVLVGLSSMMFASALYRFIFNSWPFFTTITVTAYVLTVATALLGVWCRLNFGKGLKHFLQVSDALDGVDFTPVYFSKDAEKGNTFNVTLNDSPRYLDEKYSTDSMTSPVQQPELTYNTVPRAPRGQSVYSTASGMPVKLSSTPSLFQERDRAASRAASARRTKAFGGNHLNLGRDGYTQPQMPPRSATPSIRTKASRRSRNLTAPSPRSSLGSTSAPPDPSPTQTRAGTPPAMPTRPGLPANPRIRPAYI</sequence>